<name>A0AA35RD80_GEOBA</name>
<dbReference type="InterPro" id="IPR002372">
    <property type="entry name" value="PQQ_rpt_dom"/>
</dbReference>
<dbReference type="InterPro" id="IPR011047">
    <property type="entry name" value="Quinoprotein_ADH-like_sf"/>
</dbReference>
<feature type="signal peptide" evidence="2">
    <location>
        <begin position="1"/>
        <end position="27"/>
    </location>
</feature>
<sequence>MHPSRSAFVSSIACAALLTLGARTVPAQQGAPADGEWRTFGGDLGSTKYSPLDQITRDNFEQLELQWRWRTPDALLSKTTPRRGRVARADRRDRRRT</sequence>
<proteinExistence type="predicted"/>
<dbReference type="Pfam" id="PF01011">
    <property type="entry name" value="PQQ"/>
    <property type="match status" value="1"/>
</dbReference>
<comment type="caution">
    <text evidence="4">The sequence shown here is derived from an EMBL/GenBank/DDBJ whole genome shotgun (WGS) entry which is preliminary data.</text>
</comment>
<reference evidence="4" key="1">
    <citation type="submission" date="2023-03" db="EMBL/GenBank/DDBJ databases">
        <authorList>
            <person name="Steffen K."/>
            <person name="Cardenas P."/>
        </authorList>
    </citation>
    <scope>NUCLEOTIDE SEQUENCE</scope>
</reference>
<dbReference type="SUPFAM" id="SSF50998">
    <property type="entry name" value="Quinoprotein alcohol dehydrogenase-like"/>
    <property type="match status" value="1"/>
</dbReference>
<dbReference type="Gene3D" id="2.140.10.10">
    <property type="entry name" value="Quinoprotein alcohol dehydrogenase-like superfamily"/>
    <property type="match status" value="1"/>
</dbReference>
<feature type="domain" description="Pyrrolo-quinoline quinone repeat" evidence="3">
    <location>
        <begin position="37"/>
        <end position="77"/>
    </location>
</feature>
<evidence type="ECO:0000256" key="1">
    <source>
        <dbReference type="SAM" id="MobiDB-lite"/>
    </source>
</evidence>
<keyword evidence="5" id="KW-1185">Reference proteome</keyword>
<feature type="region of interest" description="Disordered" evidence="1">
    <location>
        <begin position="76"/>
        <end position="97"/>
    </location>
</feature>
<evidence type="ECO:0000313" key="4">
    <source>
        <dbReference type="EMBL" id="CAI8008812.1"/>
    </source>
</evidence>
<dbReference type="AlphaFoldDB" id="A0AA35RD80"/>
<feature type="compositionally biased region" description="Basic and acidic residues" evidence="1">
    <location>
        <begin position="87"/>
        <end position="97"/>
    </location>
</feature>
<organism evidence="4 5">
    <name type="scientific">Geodia barretti</name>
    <name type="common">Barrett's horny sponge</name>
    <dbReference type="NCBI Taxonomy" id="519541"/>
    <lineage>
        <taxon>Eukaryota</taxon>
        <taxon>Metazoa</taxon>
        <taxon>Porifera</taxon>
        <taxon>Demospongiae</taxon>
        <taxon>Heteroscleromorpha</taxon>
        <taxon>Tetractinellida</taxon>
        <taxon>Astrophorina</taxon>
        <taxon>Geodiidae</taxon>
        <taxon>Geodia</taxon>
    </lineage>
</organism>
<evidence type="ECO:0000259" key="3">
    <source>
        <dbReference type="Pfam" id="PF01011"/>
    </source>
</evidence>
<keyword evidence="2" id="KW-0732">Signal</keyword>
<feature type="chain" id="PRO_5041210068" description="Pyrrolo-quinoline quinone repeat domain-containing protein" evidence="2">
    <location>
        <begin position="28"/>
        <end position="97"/>
    </location>
</feature>
<dbReference type="EMBL" id="CASHTH010000899">
    <property type="protein sequence ID" value="CAI8008812.1"/>
    <property type="molecule type" value="Genomic_DNA"/>
</dbReference>
<dbReference type="Proteomes" id="UP001174909">
    <property type="component" value="Unassembled WGS sequence"/>
</dbReference>
<accession>A0AA35RD80</accession>
<protein>
    <recommendedName>
        <fullName evidence="3">Pyrrolo-quinoline quinone repeat domain-containing protein</fullName>
    </recommendedName>
</protein>
<evidence type="ECO:0000313" key="5">
    <source>
        <dbReference type="Proteomes" id="UP001174909"/>
    </source>
</evidence>
<gene>
    <name evidence="4" type="ORF">GBAR_LOCUS5997</name>
</gene>
<evidence type="ECO:0000256" key="2">
    <source>
        <dbReference type="SAM" id="SignalP"/>
    </source>
</evidence>